<accession>A0ACA9PR46</accession>
<keyword evidence="2" id="KW-1185">Reference proteome</keyword>
<protein>
    <submittedName>
        <fullName evidence="1">10617_t:CDS:1</fullName>
    </submittedName>
</protein>
<comment type="caution">
    <text evidence="1">The sequence shown here is derived from an EMBL/GenBank/DDBJ whole genome shotgun (WGS) entry which is preliminary data.</text>
</comment>
<gene>
    <name evidence="1" type="ORF">SPELUC_LOCUS12197</name>
</gene>
<reference evidence="1" key="1">
    <citation type="submission" date="2021-06" db="EMBL/GenBank/DDBJ databases">
        <authorList>
            <person name="Kallberg Y."/>
            <person name="Tangrot J."/>
            <person name="Rosling A."/>
        </authorList>
    </citation>
    <scope>NUCLEOTIDE SEQUENCE</scope>
    <source>
        <strain evidence="1">28 12/20/2015</strain>
    </source>
</reference>
<feature type="non-terminal residue" evidence="1">
    <location>
        <position position="65"/>
    </location>
</feature>
<proteinExistence type="predicted"/>
<sequence length="65" mass="7605">HAYTIINDIETAKNRCLHKLNDQNIIVEERVIIKNQINDEPIIFSSNATILLNEDVKPIFEFILR</sequence>
<evidence type="ECO:0000313" key="1">
    <source>
        <dbReference type="EMBL" id="CAG8717261.1"/>
    </source>
</evidence>
<dbReference type="Proteomes" id="UP000789366">
    <property type="component" value="Unassembled WGS sequence"/>
</dbReference>
<organism evidence="1 2">
    <name type="scientific">Cetraspora pellucida</name>
    <dbReference type="NCBI Taxonomy" id="1433469"/>
    <lineage>
        <taxon>Eukaryota</taxon>
        <taxon>Fungi</taxon>
        <taxon>Fungi incertae sedis</taxon>
        <taxon>Mucoromycota</taxon>
        <taxon>Glomeromycotina</taxon>
        <taxon>Glomeromycetes</taxon>
        <taxon>Diversisporales</taxon>
        <taxon>Gigasporaceae</taxon>
        <taxon>Cetraspora</taxon>
    </lineage>
</organism>
<dbReference type="EMBL" id="CAJVPW010028043">
    <property type="protein sequence ID" value="CAG8717261.1"/>
    <property type="molecule type" value="Genomic_DNA"/>
</dbReference>
<evidence type="ECO:0000313" key="2">
    <source>
        <dbReference type="Proteomes" id="UP000789366"/>
    </source>
</evidence>
<feature type="non-terminal residue" evidence="1">
    <location>
        <position position="1"/>
    </location>
</feature>
<name>A0ACA9PR46_9GLOM</name>